<sequence>MATATRSRKPAASTSTVNNPDPGVRPADVDAERSRPGPTKRGKGKSVAEKRVIAPMKRKAGASNAKEEGSGDMMDAEPTLHNDDEAPQNPHLHTLPWAVLTIVPGSREGTTIGCCTDHVRIGRSRTCAAQVLDQRVSSRHCELSHIDGRYFLRDKSHNGTYIAGRRLNRDEKIELHDGDEIAVIKSPYDDTEYVKFIFRTDPAVLEAFTSEHKDSMGVTGGLATLDLTQQQNLTVPPKNVHFSSDSDSLTDSPRRPEKIRRVSPDNIPDSSSPTKNPPTVQWGLLRSINPRHLPIFLTANTNIVGRQTLQPEQMRHELPSISYHHCTVARRAEGDSAEVESNGTVTASPPPPLGVYVRDESCNGTWVNGVRIQRNQWLSLASGDEIVLLWSENIEEAAKAVEVGAVDRNMRAVEVGYVFQKSERKE</sequence>
<accession>A0A433DDP8</accession>
<dbReference type="Gene3D" id="2.60.200.20">
    <property type="match status" value="2"/>
</dbReference>
<dbReference type="CDD" id="cd22690">
    <property type="entry name" value="FHA_RAD53-like_rpt2"/>
    <property type="match status" value="1"/>
</dbReference>
<dbReference type="PANTHER" id="PTHR47458">
    <property type="entry name" value="SMAD/FHA DOMAIN-CONTAINING PROTEIN"/>
    <property type="match status" value="1"/>
</dbReference>
<evidence type="ECO:0000256" key="1">
    <source>
        <dbReference type="SAM" id="MobiDB-lite"/>
    </source>
</evidence>
<proteinExistence type="predicted"/>
<dbReference type="InterPro" id="IPR000253">
    <property type="entry name" value="FHA_dom"/>
</dbReference>
<feature type="compositionally biased region" description="Polar residues" evidence="1">
    <location>
        <begin position="241"/>
        <end position="251"/>
    </location>
</feature>
<dbReference type="InterPro" id="IPR008984">
    <property type="entry name" value="SMAD_FHA_dom_sf"/>
</dbReference>
<dbReference type="SMART" id="SM00240">
    <property type="entry name" value="FHA"/>
    <property type="match status" value="2"/>
</dbReference>
<dbReference type="SUPFAM" id="SSF49879">
    <property type="entry name" value="SMAD/FHA domain"/>
    <property type="match status" value="2"/>
</dbReference>
<feature type="domain" description="FHA" evidence="2">
    <location>
        <begin position="302"/>
        <end position="372"/>
    </location>
</feature>
<feature type="domain" description="FHA" evidence="2">
    <location>
        <begin position="119"/>
        <end position="167"/>
    </location>
</feature>
<evidence type="ECO:0000313" key="3">
    <source>
        <dbReference type="EMBL" id="RUP48936.1"/>
    </source>
</evidence>
<keyword evidence="4" id="KW-1185">Reference proteome</keyword>
<gene>
    <name evidence="3" type="ORF">BC936DRAFT_143624</name>
</gene>
<dbReference type="PANTHER" id="PTHR47458:SF1">
    <property type="entry name" value="SMAD_FHA DOMAIN-CONTAINING PROTEIN"/>
    <property type="match status" value="1"/>
</dbReference>
<dbReference type="AlphaFoldDB" id="A0A433DDP8"/>
<evidence type="ECO:0000259" key="2">
    <source>
        <dbReference type="PROSITE" id="PS50006"/>
    </source>
</evidence>
<organism evidence="3 4">
    <name type="scientific">Jimgerdemannia flammicorona</name>
    <dbReference type="NCBI Taxonomy" id="994334"/>
    <lineage>
        <taxon>Eukaryota</taxon>
        <taxon>Fungi</taxon>
        <taxon>Fungi incertae sedis</taxon>
        <taxon>Mucoromycota</taxon>
        <taxon>Mucoromycotina</taxon>
        <taxon>Endogonomycetes</taxon>
        <taxon>Endogonales</taxon>
        <taxon>Endogonaceae</taxon>
        <taxon>Jimgerdemannia</taxon>
    </lineage>
</organism>
<feature type="region of interest" description="Disordered" evidence="1">
    <location>
        <begin position="236"/>
        <end position="280"/>
    </location>
</feature>
<reference evidence="3 4" key="1">
    <citation type="journal article" date="2018" name="New Phytol.">
        <title>Phylogenomics of Endogonaceae and evolution of mycorrhizas within Mucoromycota.</title>
        <authorList>
            <person name="Chang Y."/>
            <person name="Desiro A."/>
            <person name="Na H."/>
            <person name="Sandor L."/>
            <person name="Lipzen A."/>
            <person name="Clum A."/>
            <person name="Barry K."/>
            <person name="Grigoriev I.V."/>
            <person name="Martin F.M."/>
            <person name="Stajich J.E."/>
            <person name="Smith M.E."/>
            <person name="Bonito G."/>
            <person name="Spatafora J.W."/>
        </authorList>
    </citation>
    <scope>NUCLEOTIDE SEQUENCE [LARGE SCALE GENOMIC DNA]</scope>
    <source>
        <strain evidence="3 4">GMNB39</strain>
    </source>
</reference>
<dbReference type="PROSITE" id="PS50006">
    <property type="entry name" value="FHA_DOMAIN"/>
    <property type="match status" value="2"/>
</dbReference>
<name>A0A433DDP8_9FUNG</name>
<comment type="caution">
    <text evidence="3">The sequence shown here is derived from an EMBL/GenBank/DDBJ whole genome shotgun (WGS) entry which is preliminary data.</text>
</comment>
<feature type="region of interest" description="Disordered" evidence="1">
    <location>
        <begin position="1"/>
        <end position="85"/>
    </location>
</feature>
<dbReference type="OrthoDB" id="1305878at2759"/>
<dbReference type="Pfam" id="PF00498">
    <property type="entry name" value="FHA"/>
    <property type="match status" value="2"/>
</dbReference>
<feature type="compositionally biased region" description="Basic and acidic residues" evidence="1">
    <location>
        <begin position="252"/>
        <end position="263"/>
    </location>
</feature>
<dbReference type="EMBL" id="RBNI01002772">
    <property type="protein sequence ID" value="RUP48936.1"/>
    <property type="molecule type" value="Genomic_DNA"/>
</dbReference>
<protein>
    <submittedName>
        <fullName evidence="3">SMAD/FHA domain-containing protein</fullName>
    </submittedName>
</protein>
<dbReference type="CDD" id="cd00060">
    <property type="entry name" value="FHA"/>
    <property type="match status" value="1"/>
</dbReference>
<dbReference type="Proteomes" id="UP000268093">
    <property type="component" value="Unassembled WGS sequence"/>
</dbReference>
<evidence type="ECO:0000313" key="4">
    <source>
        <dbReference type="Proteomes" id="UP000268093"/>
    </source>
</evidence>
<feature type="compositionally biased region" description="Polar residues" evidence="1">
    <location>
        <begin position="268"/>
        <end position="279"/>
    </location>
</feature>